<keyword evidence="1" id="KW-0472">Membrane</keyword>
<dbReference type="AlphaFoldDB" id="A0A1D8D5R7"/>
<organism evidence="2 3">
    <name type="scientific">Chlorobaculum limnaeum</name>
    <dbReference type="NCBI Taxonomy" id="274537"/>
    <lineage>
        <taxon>Bacteria</taxon>
        <taxon>Pseudomonadati</taxon>
        <taxon>Chlorobiota</taxon>
        <taxon>Chlorobiia</taxon>
        <taxon>Chlorobiales</taxon>
        <taxon>Chlorobiaceae</taxon>
        <taxon>Chlorobaculum</taxon>
    </lineage>
</organism>
<dbReference type="STRING" id="274537.BIU88_03445"/>
<feature type="transmembrane region" description="Helical" evidence="1">
    <location>
        <begin position="12"/>
        <end position="38"/>
    </location>
</feature>
<sequence>MKIKRESGKKWFTALFLSPGMIFALAYLAVWLSLNFWLDHSFKRHLKQRFITEAGQRYRIDIGSLRSGADLNSLMLKNLELIPIRNDESQRTNRSVLEIAELRIECSDLSFFPFRPADELLSLRKICHAILSNSDQ</sequence>
<evidence type="ECO:0000313" key="3">
    <source>
        <dbReference type="Proteomes" id="UP000095185"/>
    </source>
</evidence>
<evidence type="ECO:0000256" key="1">
    <source>
        <dbReference type="SAM" id="Phobius"/>
    </source>
</evidence>
<gene>
    <name evidence="2" type="ORF">BIU88_03445</name>
</gene>
<dbReference type="Proteomes" id="UP000095185">
    <property type="component" value="Chromosome"/>
</dbReference>
<proteinExistence type="predicted"/>
<dbReference type="KEGG" id="clz:BIU88_03445"/>
<keyword evidence="1" id="KW-1133">Transmembrane helix</keyword>
<reference evidence="2" key="1">
    <citation type="submission" date="2016-09" db="EMBL/GenBank/DDBJ databases">
        <title>Genome sequence of Chlorobaculum limnaeum.</title>
        <authorList>
            <person name="Liu Z."/>
            <person name="Tank M."/>
            <person name="Bryant D.A."/>
        </authorList>
    </citation>
    <scope>NUCLEOTIDE SEQUENCE [LARGE SCALE GENOMIC DNA]</scope>
    <source>
        <strain evidence="2">DSM 1677</strain>
    </source>
</reference>
<evidence type="ECO:0000313" key="2">
    <source>
        <dbReference type="EMBL" id="AOS83278.1"/>
    </source>
</evidence>
<accession>A0A1D8D5R7</accession>
<name>A0A1D8D5R7_CHLLM</name>
<dbReference type="RefSeq" id="WP_069809001.1">
    <property type="nucleotide sequence ID" value="NZ_CP017305.1"/>
</dbReference>
<protein>
    <submittedName>
        <fullName evidence="2">Uncharacterized protein</fullName>
    </submittedName>
</protein>
<keyword evidence="3" id="KW-1185">Reference proteome</keyword>
<keyword evidence="1" id="KW-0812">Transmembrane</keyword>
<dbReference type="OrthoDB" id="598006at2"/>
<dbReference type="EMBL" id="CP017305">
    <property type="protein sequence ID" value="AOS83278.1"/>
    <property type="molecule type" value="Genomic_DNA"/>
</dbReference>